<dbReference type="AlphaFoldDB" id="A0A6G1LBT0"/>
<gene>
    <name evidence="1" type="ORF">EJ03DRAFT_79617</name>
</gene>
<accession>A0A6G1LBT0</accession>
<sequence length="194" mass="21701">MQSTCRCPGTCLRNPPWHALDAQKPSKAAIRTMRHSYNLPNGGVSRDLEQLPYCQHYYRCVHGDTDSSFIDLRGAAVPSRTPVQSTDMHIRLLLYVLTLALSGESASTPGPEYCSPVEEGYGRCDTQNQILEKCKQVGSLFQPEYEWTPIVNCYADKGHHCRCVPYIKHSMILYGCFKKGNPYNGDPCGKGISH</sequence>
<evidence type="ECO:0000313" key="1">
    <source>
        <dbReference type="EMBL" id="KAF2770090.1"/>
    </source>
</evidence>
<dbReference type="Proteomes" id="UP000799436">
    <property type="component" value="Unassembled WGS sequence"/>
</dbReference>
<organism evidence="1 2">
    <name type="scientific">Teratosphaeria nubilosa</name>
    <dbReference type="NCBI Taxonomy" id="161662"/>
    <lineage>
        <taxon>Eukaryota</taxon>
        <taxon>Fungi</taxon>
        <taxon>Dikarya</taxon>
        <taxon>Ascomycota</taxon>
        <taxon>Pezizomycotina</taxon>
        <taxon>Dothideomycetes</taxon>
        <taxon>Dothideomycetidae</taxon>
        <taxon>Mycosphaerellales</taxon>
        <taxon>Teratosphaeriaceae</taxon>
        <taxon>Teratosphaeria</taxon>
    </lineage>
</organism>
<protein>
    <submittedName>
        <fullName evidence="1">Uncharacterized protein</fullName>
    </submittedName>
</protein>
<name>A0A6G1LBT0_9PEZI</name>
<reference evidence="1" key="1">
    <citation type="journal article" date="2020" name="Stud. Mycol.">
        <title>101 Dothideomycetes genomes: a test case for predicting lifestyles and emergence of pathogens.</title>
        <authorList>
            <person name="Haridas S."/>
            <person name="Albert R."/>
            <person name="Binder M."/>
            <person name="Bloem J."/>
            <person name="Labutti K."/>
            <person name="Salamov A."/>
            <person name="Andreopoulos B."/>
            <person name="Baker S."/>
            <person name="Barry K."/>
            <person name="Bills G."/>
            <person name="Bluhm B."/>
            <person name="Cannon C."/>
            <person name="Castanera R."/>
            <person name="Culley D."/>
            <person name="Daum C."/>
            <person name="Ezra D."/>
            <person name="Gonzalez J."/>
            <person name="Henrissat B."/>
            <person name="Kuo A."/>
            <person name="Liang C."/>
            <person name="Lipzen A."/>
            <person name="Lutzoni F."/>
            <person name="Magnuson J."/>
            <person name="Mondo S."/>
            <person name="Nolan M."/>
            <person name="Ohm R."/>
            <person name="Pangilinan J."/>
            <person name="Park H.-J."/>
            <person name="Ramirez L."/>
            <person name="Alfaro M."/>
            <person name="Sun H."/>
            <person name="Tritt A."/>
            <person name="Yoshinaga Y."/>
            <person name="Zwiers L.-H."/>
            <person name="Turgeon B."/>
            <person name="Goodwin S."/>
            <person name="Spatafora J."/>
            <person name="Crous P."/>
            <person name="Grigoriev I."/>
        </authorList>
    </citation>
    <scope>NUCLEOTIDE SEQUENCE</scope>
    <source>
        <strain evidence="1">CBS 116005</strain>
    </source>
</reference>
<keyword evidence="2" id="KW-1185">Reference proteome</keyword>
<evidence type="ECO:0000313" key="2">
    <source>
        <dbReference type="Proteomes" id="UP000799436"/>
    </source>
</evidence>
<proteinExistence type="predicted"/>
<dbReference type="EMBL" id="ML995828">
    <property type="protein sequence ID" value="KAF2770090.1"/>
    <property type="molecule type" value="Genomic_DNA"/>
</dbReference>